<evidence type="ECO:0000313" key="3">
    <source>
        <dbReference type="Proteomes" id="UP000319613"/>
    </source>
</evidence>
<dbReference type="EMBL" id="VMFF01000064">
    <property type="protein sequence ID" value="TSC65163.1"/>
    <property type="molecule type" value="Genomic_DNA"/>
</dbReference>
<reference evidence="2 3" key="1">
    <citation type="submission" date="2017-07" db="EMBL/GenBank/DDBJ databases">
        <title>Mechanisms for carbon and nitrogen cycling indicate functional differentiation within the Candidate Phyla Radiation.</title>
        <authorList>
            <person name="Danczak R.E."/>
            <person name="Johnston M.D."/>
            <person name="Kenah C."/>
            <person name="Slattery M."/>
            <person name="Wrighton K.C."/>
            <person name="Wilkins M.J."/>
        </authorList>
    </citation>
    <scope>NUCLEOTIDE SEQUENCE [LARGE SCALE GENOMIC DNA]</scope>
    <source>
        <strain evidence="2">Gr01-1014_77</strain>
    </source>
</reference>
<accession>A0A554J9Y5</accession>
<gene>
    <name evidence="2" type="ORF">G01um101477_591</name>
</gene>
<name>A0A554J9Y5_9BACT</name>
<organism evidence="2 3">
    <name type="scientific">Candidatus Doudnabacteria bacterium Gr01-1014_77</name>
    <dbReference type="NCBI Taxonomy" id="2017133"/>
    <lineage>
        <taxon>Bacteria</taxon>
        <taxon>Candidatus Doudnaibacteriota</taxon>
    </lineage>
</organism>
<protein>
    <submittedName>
        <fullName evidence="2">Uncharacterized protein</fullName>
    </submittedName>
</protein>
<dbReference type="Proteomes" id="UP000319613">
    <property type="component" value="Unassembled WGS sequence"/>
</dbReference>
<comment type="caution">
    <text evidence="2">The sequence shown here is derived from an EMBL/GenBank/DDBJ whole genome shotgun (WGS) entry which is preliminary data.</text>
</comment>
<dbReference type="AlphaFoldDB" id="A0A554J9Y5"/>
<evidence type="ECO:0000256" key="1">
    <source>
        <dbReference type="SAM" id="MobiDB-lite"/>
    </source>
</evidence>
<sequence length="95" mass="10539">MVSVVIISRTTKGVLERIHAPEDDEMGACGDDYDGYEFLNKSRSERRKRETMIANTGGLRREARAYACGRGREVAQGLAPRGHRGSTHATDLRCT</sequence>
<feature type="region of interest" description="Disordered" evidence="1">
    <location>
        <begin position="76"/>
        <end position="95"/>
    </location>
</feature>
<evidence type="ECO:0000313" key="2">
    <source>
        <dbReference type="EMBL" id="TSC65163.1"/>
    </source>
</evidence>
<proteinExistence type="predicted"/>